<evidence type="ECO:0000313" key="2">
    <source>
        <dbReference type="Proteomes" id="UP000627781"/>
    </source>
</evidence>
<name>A0ABR8PUE0_9CLOT</name>
<reference evidence="1 2" key="1">
    <citation type="submission" date="2020-08" db="EMBL/GenBank/DDBJ databases">
        <title>A Genomic Blueprint of the Chicken Gut Microbiome.</title>
        <authorList>
            <person name="Gilroy R."/>
            <person name="Ravi A."/>
            <person name="Getino M."/>
            <person name="Pursley I."/>
            <person name="Horton D.L."/>
            <person name="Alikhan N.-F."/>
            <person name="Baker D."/>
            <person name="Gharbi K."/>
            <person name="Hall N."/>
            <person name="Watson M."/>
            <person name="Adriaenssens E.M."/>
            <person name="Foster-Nyarko E."/>
            <person name="Jarju S."/>
            <person name="Secka A."/>
            <person name="Antonio M."/>
            <person name="Oren A."/>
            <person name="Chaudhuri R."/>
            <person name="La Ragione R.M."/>
            <person name="Hildebrand F."/>
            <person name="Pallen M.J."/>
        </authorList>
    </citation>
    <scope>NUCLEOTIDE SEQUENCE [LARGE SCALE GENOMIC DNA]</scope>
    <source>
        <strain evidence="1 2">Sa3CVN1</strain>
    </source>
</reference>
<dbReference type="PROSITE" id="PS00414">
    <property type="entry name" value="PROFILIN"/>
    <property type="match status" value="1"/>
</dbReference>
<dbReference type="EMBL" id="JACSRA010000015">
    <property type="protein sequence ID" value="MBD7911795.1"/>
    <property type="molecule type" value="Genomic_DNA"/>
</dbReference>
<evidence type="ECO:0000313" key="1">
    <source>
        <dbReference type="EMBL" id="MBD7911795.1"/>
    </source>
</evidence>
<keyword evidence="2" id="KW-1185">Reference proteome</keyword>
<accession>A0ABR8PUE0</accession>
<dbReference type="RefSeq" id="WP_191768709.1">
    <property type="nucleotide sequence ID" value="NZ_JACSRA010000015.1"/>
</dbReference>
<protein>
    <submittedName>
        <fullName evidence="1">Uncharacterized protein</fullName>
    </submittedName>
</protein>
<dbReference type="Proteomes" id="UP000627781">
    <property type="component" value="Unassembled WGS sequence"/>
</dbReference>
<gene>
    <name evidence="1" type="ORF">H9661_10535</name>
</gene>
<proteinExistence type="predicted"/>
<comment type="caution">
    <text evidence="1">The sequence shown here is derived from an EMBL/GenBank/DDBJ whole genome shotgun (WGS) entry which is preliminary data.</text>
</comment>
<dbReference type="InterPro" id="IPR027310">
    <property type="entry name" value="Profilin_CS"/>
</dbReference>
<sequence length="303" mass="33096">MTTWERIVDGITDFYQGVANFVDGVIKSVEDLIKGLVGLVKGVFVYAVGAVAVVISKVTGDTPDWIKGAEEDFYKDNEMIKAVLDDPFTIVEGIAQQVSDAKDEKGLAYCTGYTAGLIAQMVLLKKVKGGSGAEGASKAGKIKIEEVTPAGAKNPVKVYTDGYAQVNKGKIDTYIRGKIKEPPNYSELKSRIGELEKLKKIKSADFTKEMKQELKDITKKVHNYERSKGMGELLNDAGIADTVENNEMIANTVLDAAKEVQVGNTKIVRYIKGANKDVLVESWWIIDSNGTPYCSTIILKEVK</sequence>
<organism evidence="1 2">
    <name type="scientific">Clostridium cibarium</name>
    <dbReference type="NCBI Taxonomy" id="2762247"/>
    <lineage>
        <taxon>Bacteria</taxon>
        <taxon>Bacillati</taxon>
        <taxon>Bacillota</taxon>
        <taxon>Clostridia</taxon>
        <taxon>Eubacteriales</taxon>
        <taxon>Clostridiaceae</taxon>
        <taxon>Clostridium</taxon>
    </lineage>
</organism>